<gene>
    <name evidence="3" type="ORF">ACFPWU_09115</name>
</gene>
<dbReference type="PANTHER" id="PTHR38442:SF1">
    <property type="entry name" value="INNER MEMBRANE PROTEIN"/>
    <property type="match status" value="1"/>
</dbReference>
<dbReference type="Pfam" id="PF04286">
    <property type="entry name" value="DUF445"/>
    <property type="match status" value="1"/>
</dbReference>
<keyword evidence="4" id="KW-1185">Reference proteome</keyword>
<keyword evidence="2" id="KW-0812">Transmembrane</keyword>
<comment type="caution">
    <text evidence="3">The sequence shown here is derived from an EMBL/GenBank/DDBJ whole genome shotgun (WGS) entry which is preliminary data.</text>
</comment>
<accession>A0ABW1QWB1</accession>
<evidence type="ECO:0000256" key="1">
    <source>
        <dbReference type="SAM" id="MobiDB-lite"/>
    </source>
</evidence>
<dbReference type="PANTHER" id="PTHR38442">
    <property type="entry name" value="INNER MEMBRANE PROTEIN-RELATED"/>
    <property type="match status" value="1"/>
</dbReference>
<sequence length="433" mass="46845">MTPQTAVSPTGAAAGPTPITTPDPDQDAARRRGLRIMRGVATTLLLLAALVYVLTHGRDGAWGYVNAASEAAMVGAIADWFAVTALFRHPLGLPIPHTALIPRRKDDLGRGLQDFVGDNFLAEHVVRDAVAGAEIPARVGDWLADEAHAKKVVDEGSEVLGAALAKVRDEHVSDFIVQGLVPRFREEPISPLVGTLLAEVVADGAHHGLVDLAVVELHRWLVANPESFTSMLESRAPWWSPPKVNEAVIGKLHEYALRWLEDIRDDADSEARQALDSLLAQLATDLLADGPTQDRTEALKNRLLDHPQLTQTAVSLWTALRRALVGSLADPEGAVRERALVEVTAFGARLRTDAVLRERLTVLAQDAATFLVERYGREVTGVIGQTIERWDGAEASEKIELHVGRDLQFIRINGTVVGGLVGLLIHALSQFLG</sequence>
<feature type="transmembrane region" description="Helical" evidence="2">
    <location>
        <begin position="36"/>
        <end position="55"/>
    </location>
</feature>
<keyword evidence="2" id="KW-1133">Transmembrane helix</keyword>
<dbReference type="Proteomes" id="UP001596098">
    <property type="component" value="Unassembled WGS sequence"/>
</dbReference>
<dbReference type="RefSeq" id="WP_206611394.1">
    <property type="nucleotide sequence ID" value="NZ_CP034929.1"/>
</dbReference>
<feature type="region of interest" description="Disordered" evidence="1">
    <location>
        <begin position="1"/>
        <end position="28"/>
    </location>
</feature>
<feature type="compositionally biased region" description="Low complexity" evidence="1">
    <location>
        <begin position="1"/>
        <end position="23"/>
    </location>
</feature>
<dbReference type="EMBL" id="JBHSQI010000004">
    <property type="protein sequence ID" value="MFC6153821.1"/>
    <property type="molecule type" value="Genomic_DNA"/>
</dbReference>
<dbReference type="InterPro" id="IPR007383">
    <property type="entry name" value="DUF445"/>
</dbReference>
<reference evidence="4" key="1">
    <citation type="journal article" date="2019" name="Int. J. Syst. Evol. Microbiol.">
        <title>The Global Catalogue of Microorganisms (GCM) 10K type strain sequencing project: providing services to taxonomists for standard genome sequencing and annotation.</title>
        <authorList>
            <consortium name="The Broad Institute Genomics Platform"/>
            <consortium name="The Broad Institute Genome Sequencing Center for Infectious Disease"/>
            <person name="Wu L."/>
            <person name="Ma J."/>
        </authorList>
    </citation>
    <scope>NUCLEOTIDE SEQUENCE [LARGE SCALE GENOMIC DNA]</scope>
    <source>
        <strain evidence="4">DFY28</strain>
    </source>
</reference>
<evidence type="ECO:0000313" key="4">
    <source>
        <dbReference type="Proteomes" id="UP001596098"/>
    </source>
</evidence>
<proteinExistence type="predicted"/>
<organism evidence="3 4">
    <name type="scientific">Nocardioides yefusunii</name>
    <dbReference type="NCBI Taxonomy" id="2500546"/>
    <lineage>
        <taxon>Bacteria</taxon>
        <taxon>Bacillati</taxon>
        <taxon>Actinomycetota</taxon>
        <taxon>Actinomycetes</taxon>
        <taxon>Propionibacteriales</taxon>
        <taxon>Nocardioidaceae</taxon>
        <taxon>Nocardioides</taxon>
    </lineage>
</organism>
<name>A0ABW1QWB1_9ACTN</name>
<evidence type="ECO:0000313" key="3">
    <source>
        <dbReference type="EMBL" id="MFC6153821.1"/>
    </source>
</evidence>
<evidence type="ECO:0000256" key="2">
    <source>
        <dbReference type="SAM" id="Phobius"/>
    </source>
</evidence>
<protein>
    <submittedName>
        <fullName evidence="3">DUF445 domain-containing protein</fullName>
    </submittedName>
</protein>
<keyword evidence="2" id="KW-0472">Membrane</keyword>